<protein>
    <recommendedName>
        <fullName evidence="3">Heterokaryon incompatibility domain-containing protein</fullName>
    </recommendedName>
</protein>
<reference evidence="2" key="1">
    <citation type="journal article" date="2017" name="Nat. Ecol. Evol.">
        <title>Genome expansion and lineage-specific genetic innovations in the forest pathogenic fungi Armillaria.</title>
        <authorList>
            <person name="Sipos G."/>
            <person name="Prasanna A.N."/>
            <person name="Walter M.C."/>
            <person name="O'Connor E."/>
            <person name="Balint B."/>
            <person name="Krizsan K."/>
            <person name="Kiss B."/>
            <person name="Hess J."/>
            <person name="Varga T."/>
            <person name="Slot J."/>
            <person name="Riley R."/>
            <person name="Boka B."/>
            <person name="Rigling D."/>
            <person name="Barry K."/>
            <person name="Lee J."/>
            <person name="Mihaltcheva S."/>
            <person name="LaButti K."/>
            <person name="Lipzen A."/>
            <person name="Waldron R."/>
            <person name="Moloney N.M."/>
            <person name="Sperisen C."/>
            <person name="Kredics L."/>
            <person name="Vagvoelgyi C."/>
            <person name="Patrignani A."/>
            <person name="Fitzpatrick D."/>
            <person name="Nagy I."/>
            <person name="Doyle S."/>
            <person name="Anderson J.B."/>
            <person name="Grigoriev I.V."/>
            <person name="Gueldener U."/>
            <person name="Muensterkoetter M."/>
            <person name="Nagy L.G."/>
        </authorList>
    </citation>
    <scope>NUCLEOTIDE SEQUENCE [LARGE SCALE GENOMIC DNA]</scope>
    <source>
        <strain evidence="2">28-4</strain>
    </source>
</reference>
<name>A0A2H3C8D5_9AGAR</name>
<sequence>MDLFNARSNWESVKLKAKVAVYKCQWMFHKLVRKLLECVNRKSDSNSDRTGQFPKVTISSWTEIWQTKKSVKVPKQRAYTGREPVISSSLANIPCSSLGIQWLLDVLNTTLGTSYTLDTPSVSSVLKDCIAQKYDFGTAYGRLRSAWCDRIDDIRMELREREAADTNQRSSALDGHQIVDPNMEPRRIWDLYSNRVVPWWTCEVSFNLNDEARPISHAWVDEVDRVDVWTPINGYEWPVPIPKGANLDLIRIEMLNLGVEYTWLDVLCLRQRGGPREDLRVEEWKLDVPTIGAIYQFVHVVYYLSGLGLPLSLKEDDLESDRSWFRRAWTVQEVGYIPHDMVRMHGHPYELHSYYMRTIAGVTPDGPLNAKPIDEVGNYEDELLTKFHKQLRSNTDQAQVLFRFNSPYGALSAMQDRISTNPVDKVAGLAFSLQTHSIPAYYETQSLEDAWTALINEMKVDYRGKLLFNYPEPGTVCKKWRPSWEQVMTKPLPKDGQGWAADVGKDDDDWCEVLHIERGFVRGLAVGGVEGIDRCGELVVEDQDGKAHSFNILVSHQYPIPEDTYTLLGSEPVLWDNEILPQYWVVGRRLPSKMFAKVSVFQMADSNEIKRLKELGLSAKSRSILA</sequence>
<dbReference type="AlphaFoldDB" id="A0A2H3C8D5"/>
<keyword evidence="2" id="KW-1185">Reference proteome</keyword>
<organism evidence="1 2">
    <name type="scientific">Armillaria solidipes</name>
    <dbReference type="NCBI Taxonomy" id="1076256"/>
    <lineage>
        <taxon>Eukaryota</taxon>
        <taxon>Fungi</taxon>
        <taxon>Dikarya</taxon>
        <taxon>Basidiomycota</taxon>
        <taxon>Agaricomycotina</taxon>
        <taxon>Agaricomycetes</taxon>
        <taxon>Agaricomycetidae</taxon>
        <taxon>Agaricales</taxon>
        <taxon>Marasmiineae</taxon>
        <taxon>Physalacriaceae</taxon>
        <taxon>Armillaria</taxon>
    </lineage>
</organism>
<dbReference type="EMBL" id="KZ293416">
    <property type="protein sequence ID" value="PBK77594.1"/>
    <property type="molecule type" value="Genomic_DNA"/>
</dbReference>
<evidence type="ECO:0000313" key="1">
    <source>
        <dbReference type="EMBL" id="PBK77594.1"/>
    </source>
</evidence>
<dbReference type="Proteomes" id="UP000218334">
    <property type="component" value="Unassembled WGS sequence"/>
</dbReference>
<gene>
    <name evidence="1" type="ORF">ARMSODRAFT_949540</name>
</gene>
<evidence type="ECO:0000313" key="2">
    <source>
        <dbReference type="Proteomes" id="UP000218334"/>
    </source>
</evidence>
<accession>A0A2H3C8D5</accession>
<proteinExistence type="predicted"/>
<evidence type="ECO:0008006" key="3">
    <source>
        <dbReference type="Google" id="ProtNLM"/>
    </source>
</evidence>